<dbReference type="InterPro" id="IPR005084">
    <property type="entry name" value="CBM6"/>
</dbReference>
<dbReference type="Gene3D" id="3.20.20.80">
    <property type="entry name" value="Glycosidases"/>
    <property type="match status" value="1"/>
</dbReference>
<dbReference type="InterPro" id="IPR008979">
    <property type="entry name" value="Galactose-bd-like_sf"/>
</dbReference>
<dbReference type="RefSeq" id="WP_210662889.1">
    <property type="nucleotide sequence ID" value="NZ_JAGKSP010000014.1"/>
</dbReference>
<dbReference type="PRINTS" id="PR00739">
    <property type="entry name" value="GLHYDRLASE26"/>
</dbReference>
<evidence type="ECO:0000259" key="5">
    <source>
        <dbReference type="PROSITE" id="PS51175"/>
    </source>
</evidence>
<dbReference type="Pfam" id="PF16990">
    <property type="entry name" value="CBM_35"/>
    <property type="match status" value="1"/>
</dbReference>
<keyword evidence="2 4" id="KW-0378">Hydrolase</keyword>
<dbReference type="InterPro" id="IPR022790">
    <property type="entry name" value="GH26_dom"/>
</dbReference>
<dbReference type="SUPFAM" id="SSF51445">
    <property type="entry name" value="(Trans)glycosidases"/>
    <property type="match status" value="1"/>
</dbReference>
<dbReference type="PANTHER" id="PTHR40079">
    <property type="entry name" value="MANNAN ENDO-1,4-BETA-MANNOSIDASE E-RELATED"/>
    <property type="match status" value="1"/>
</dbReference>
<keyword evidence="8" id="KW-1185">Reference proteome</keyword>
<dbReference type="Proteomes" id="UP000673394">
    <property type="component" value="Unassembled WGS sequence"/>
</dbReference>
<proteinExistence type="inferred from homology"/>
<keyword evidence="3 4" id="KW-0326">Glycosidase</keyword>
<dbReference type="PANTHER" id="PTHR40079:SF4">
    <property type="entry name" value="GH26 DOMAIN-CONTAINING PROTEIN-RELATED"/>
    <property type="match status" value="1"/>
</dbReference>
<evidence type="ECO:0000256" key="4">
    <source>
        <dbReference type="PROSITE-ProRule" id="PRU01100"/>
    </source>
</evidence>
<feature type="active site" description="Proton donor" evidence="4">
    <location>
        <position position="307"/>
    </location>
</feature>
<dbReference type="PROSITE" id="PS51764">
    <property type="entry name" value="GH26"/>
    <property type="match status" value="1"/>
</dbReference>
<feature type="domain" description="CBM6" evidence="5">
    <location>
        <begin position="7"/>
        <end position="126"/>
    </location>
</feature>
<evidence type="ECO:0000256" key="3">
    <source>
        <dbReference type="ARBA" id="ARBA00023295"/>
    </source>
</evidence>
<gene>
    <name evidence="7" type="ORF">I8J30_25365</name>
</gene>
<dbReference type="InterPro" id="IPR000805">
    <property type="entry name" value="Glyco_hydro_26"/>
</dbReference>
<dbReference type="SUPFAM" id="SSF49785">
    <property type="entry name" value="Galactose-binding domain-like"/>
    <property type="match status" value="1"/>
</dbReference>
<evidence type="ECO:0000313" key="7">
    <source>
        <dbReference type="EMBL" id="MBP3966038.1"/>
    </source>
</evidence>
<dbReference type="Pfam" id="PF02156">
    <property type="entry name" value="Glyco_hydro_26"/>
    <property type="match status" value="1"/>
</dbReference>
<dbReference type="EMBL" id="JAGKSP010000014">
    <property type="protein sequence ID" value="MBP3966038.1"/>
    <property type="molecule type" value="Genomic_DNA"/>
</dbReference>
<comment type="caution">
    <text evidence="7">The sequence shown here is derived from an EMBL/GenBank/DDBJ whole genome shotgun (WGS) entry which is preliminary data.</text>
</comment>
<feature type="active site" description="Nucleophile" evidence="4">
    <location>
        <position position="399"/>
    </location>
</feature>
<comment type="similarity">
    <text evidence="1 4">Belongs to the glycosyl hydrolase 26 family.</text>
</comment>
<organism evidence="7 8">
    <name type="scientific">Paenibacillus lignilyticus</name>
    <dbReference type="NCBI Taxonomy" id="1172615"/>
    <lineage>
        <taxon>Bacteria</taxon>
        <taxon>Bacillati</taxon>
        <taxon>Bacillota</taxon>
        <taxon>Bacilli</taxon>
        <taxon>Bacillales</taxon>
        <taxon>Paenibacillaceae</taxon>
        <taxon>Paenibacillus</taxon>
    </lineage>
</organism>
<evidence type="ECO:0000256" key="2">
    <source>
        <dbReference type="ARBA" id="ARBA00022801"/>
    </source>
</evidence>
<sequence length="462" mass="51614">MKTSSSIIVQAEEGRFQGVAVAHVTPGFSGAGYVIGTENEGDWLEVDVQIQEDGFYELSVRYAVPDGYRSNALLVDGNCYGYVRSRPTDGFVTERQCSVYLKTGTHTLALLKAWDSGVEVDCFLLSAVDSPELSRTPRQLINPKATAETVSLWNYLNSQFGKSLLTGQHTASGFTPAKEFAYIESLTGKQPAIRGFDLLSYTHATETADPTPHKLLEIAENKGSIESAIEWTTVHNGIVTLTWHWFAPTGGTDKTFYTKNTDFNLPLALKPDSNEHQLLLADIDAIAAQLKKLQDANVPVLWRPLHEADGAWFWWGAFGAEPCKQLWRLLYDRLTNLHQLHNLIWVWNSHVEEWYPGEDETDIDSCDIYAPSANYGPLRKPFEQVDALAGGKKLIALGENGSIPDPDQLIASRTPWLWYMTWGEGFVVNGKSTSDEQLKKVYHHPSCITLDRLPNWRHVGQA</sequence>
<dbReference type="InterPro" id="IPR017853">
    <property type="entry name" value="GH"/>
</dbReference>
<feature type="domain" description="GH26" evidence="6">
    <location>
        <begin position="147"/>
        <end position="451"/>
    </location>
</feature>
<accession>A0ABS5CJM0</accession>
<dbReference type="Gene3D" id="2.60.120.260">
    <property type="entry name" value="Galactose-binding domain-like"/>
    <property type="match status" value="1"/>
</dbReference>
<name>A0ABS5CJM0_9BACL</name>
<protein>
    <submittedName>
        <fullName evidence="7">Beta-mannanase</fullName>
    </submittedName>
</protein>
<evidence type="ECO:0000259" key="6">
    <source>
        <dbReference type="PROSITE" id="PS51764"/>
    </source>
</evidence>
<evidence type="ECO:0000256" key="1">
    <source>
        <dbReference type="ARBA" id="ARBA00007754"/>
    </source>
</evidence>
<evidence type="ECO:0000313" key="8">
    <source>
        <dbReference type="Proteomes" id="UP000673394"/>
    </source>
</evidence>
<dbReference type="PROSITE" id="PS51175">
    <property type="entry name" value="CBM6"/>
    <property type="match status" value="1"/>
</dbReference>
<reference evidence="7 8" key="1">
    <citation type="submission" date="2021-04" db="EMBL/GenBank/DDBJ databases">
        <title>Paenibacillus sp. DLE-14 whole genome sequence.</title>
        <authorList>
            <person name="Ham Y.J."/>
        </authorList>
    </citation>
    <scope>NUCLEOTIDE SEQUENCE [LARGE SCALE GENOMIC DNA]</scope>
    <source>
        <strain evidence="7 8">DLE-14</strain>
    </source>
</reference>